<accession>A0A9X5EDS9</accession>
<evidence type="ECO:0000256" key="7">
    <source>
        <dbReference type="SAM" id="MobiDB-lite"/>
    </source>
</evidence>
<gene>
    <name evidence="9" type="ORF">QH73_0025495</name>
</gene>
<keyword evidence="6" id="KW-0560">Oxidoreductase</keyword>
<feature type="domain" description="Carrier" evidence="8">
    <location>
        <begin position="11"/>
        <end position="86"/>
    </location>
</feature>
<dbReference type="SMART" id="SM00823">
    <property type="entry name" value="PKS_PP"/>
    <property type="match status" value="1"/>
</dbReference>
<keyword evidence="10" id="KW-1185">Reference proteome</keyword>
<evidence type="ECO:0000256" key="4">
    <source>
        <dbReference type="ARBA" id="ARBA00022553"/>
    </source>
</evidence>
<dbReference type="Gene3D" id="3.40.640.10">
    <property type="entry name" value="Type I PLP-dependent aspartate aminotransferase-like (Major domain)"/>
    <property type="match status" value="1"/>
</dbReference>
<dbReference type="Pfam" id="PF00202">
    <property type="entry name" value="Aminotran_3"/>
    <property type="match status" value="1"/>
</dbReference>
<keyword evidence="5" id="KW-0663">Pyridoxal phosphate</keyword>
<keyword evidence="3" id="KW-0596">Phosphopantetheine</keyword>
<dbReference type="SUPFAM" id="SSF52777">
    <property type="entry name" value="CoA-dependent acyltransferases"/>
    <property type="match status" value="2"/>
</dbReference>
<evidence type="ECO:0000256" key="5">
    <source>
        <dbReference type="ARBA" id="ARBA00022898"/>
    </source>
</evidence>
<dbReference type="InterPro" id="IPR049704">
    <property type="entry name" value="Aminotrans_3_PPA_site"/>
</dbReference>
<reference evidence="9 10" key="1">
    <citation type="journal article" date="2015" name="Genome Announc.">
        <title>Draft Genome Sequence of the Terrestrial Cyanobacterium Scytonema millei VB511283, Isolated from Eastern India.</title>
        <authorList>
            <person name="Sen D."/>
            <person name="Chandrababunaidu M.M."/>
            <person name="Singh D."/>
            <person name="Sanghi N."/>
            <person name="Ghorai A."/>
            <person name="Mishra G.P."/>
            <person name="Madduluri M."/>
            <person name="Adhikary S.P."/>
            <person name="Tripathy S."/>
        </authorList>
    </citation>
    <scope>NUCLEOTIDE SEQUENCE [LARGE SCALE GENOMIC DNA]</scope>
    <source>
        <strain evidence="9 10">VB511283</strain>
    </source>
</reference>
<dbReference type="Gene3D" id="3.60.130.10">
    <property type="entry name" value="Clavaminate synthase-like"/>
    <property type="match status" value="1"/>
</dbReference>
<evidence type="ECO:0000256" key="3">
    <source>
        <dbReference type="ARBA" id="ARBA00022450"/>
    </source>
</evidence>
<proteinExistence type="predicted"/>
<dbReference type="SUPFAM" id="SSF53383">
    <property type="entry name" value="PLP-dependent transferases"/>
    <property type="match status" value="1"/>
</dbReference>
<dbReference type="Proteomes" id="UP000031532">
    <property type="component" value="Unassembled WGS sequence"/>
</dbReference>
<dbReference type="PANTHER" id="PTHR43713:SF3">
    <property type="entry name" value="GLUTAMATE-1-SEMIALDEHYDE 2,1-AMINOMUTASE 1, CHLOROPLASTIC-RELATED"/>
    <property type="match status" value="1"/>
</dbReference>
<dbReference type="SUPFAM" id="SSF47336">
    <property type="entry name" value="ACP-like"/>
    <property type="match status" value="1"/>
</dbReference>
<dbReference type="CDD" id="cd19531">
    <property type="entry name" value="LCL_NRPS-like"/>
    <property type="match status" value="1"/>
</dbReference>
<dbReference type="Pfam" id="PF00550">
    <property type="entry name" value="PP-binding"/>
    <property type="match status" value="1"/>
</dbReference>
<dbReference type="GO" id="GO:0030170">
    <property type="term" value="F:pyridoxal phosphate binding"/>
    <property type="evidence" value="ECO:0007669"/>
    <property type="project" value="InterPro"/>
</dbReference>
<comment type="caution">
    <text evidence="9">The sequence shown here is derived from an EMBL/GenBank/DDBJ whole genome shotgun (WGS) entry which is preliminary data.</text>
</comment>
<dbReference type="PANTHER" id="PTHR43713">
    <property type="entry name" value="GLUTAMATE-1-SEMIALDEHYDE 2,1-AMINOMUTASE"/>
    <property type="match status" value="1"/>
</dbReference>
<dbReference type="InterPro" id="IPR005814">
    <property type="entry name" value="Aminotrans_3"/>
</dbReference>
<dbReference type="InterPro" id="IPR001242">
    <property type="entry name" value="Condensation_dom"/>
</dbReference>
<dbReference type="CDD" id="cd00610">
    <property type="entry name" value="OAT_like"/>
    <property type="match status" value="1"/>
</dbReference>
<evidence type="ECO:0000259" key="8">
    <source>
        <dbReference type="PROSITE" id="PS50075"/>
    </source>
</evidence>
<dbReference type="PROSITE" id="PS00600">
    <property type="entry name" value="AA_TRANSFER_CLASS_3"/>
    <property type="match status" value="1"/>
</dbReference>
<dbReference type="OrthoDB" id="9765680at2"/>
<evidence type="ECO:0000256" key="6">
    <source>
        <dbReference type="ARBA" id="ARBA00023002"/>
    </source>
</evidence>
<dbReference type="Gene3D" id="3.90.1150.10">
    <property type="entry name" value="Aspartate Aminotransferase, domain 1"/>
    <property type="match status" value="1"/>
</dbReference>
<comment type="cofactor">
    <cofactor evidence="1">
        <name>pyridoxal 5'-phosphate</name>
        <dbReference type="ChEBI" id="CHEBI:597326"/>
    </cofactor>
</comment>
<dbReference type="Gene3D" id="1.10.1200.10">
    <property type="entry name" value="ACP-like"/>
    <property type="match status" value="1"/>
</dbReference>
<dbReference type="PROSITE" id="PS50075">
    <property type="entry name" value="CARRIER"/>
    <property type="match status" value="1"/>
</dbReference>
<dbReference type="Gene3D" id="3.30.559.30">
    <property type="entry name" value="Nonribosomal peptide synthetase, condensation domain"/>
    <property type="match status" value="1"/>
</dbReference>
<evidence type="ECO:0000313" key="9">
    <source>
        <dbReference type="EMBL" id="NHC37939.1"/>
    </source>
</evidence>
<dbReference type="InterPro" id="IPR015422">
    <property type="entry name" value="PyrdxlP-dep_Trfase_small"/>
</dbReference>
<dbReference type="GO" id="GO:0031177">
    <property type="term" value="F:phosphopantetheine binding"/>
    <property type="evidence" value="ECO:0007669"/>
    <property type="project" value="InterPro"/>
</dbReference>
<keyword evidence="9" id="KW-0808">Transferase</keyword>
<evidence type="ECO:0000313" key="10">
    <source>
        <dbReference type="Proteomes" id="UP000031532"/>
    </source>
</evidence>
<protein>
    <submittedName>
        <fullName evidence="9">Aminotransferase class III-fold pyridoxal phosphate-dependent enzyme</fullName>
    </submittedName>
</protein>
<keyword evidence="4" id="KW-0597">Phosphoprotein</keyword>
<name>A0A9X5EDS9_9CYAN</name>
<dbReference type="InterPro" id="IPR042098">
    <property type="entry name" value="TauD-like_sf"/>
</dbReference>
<dbReference type="FunFam" id="3.30.559.10:FF:000012">
    <property type="entry name" value="Non-ribosomal peptide synthetase"/>
    <property type="match status" value="1"/>
</dbReference>
<dbReference type="InterPro" id="IPR009081">
    <property type="entry name" value="PP-bd_ACP"/>
</dbReference>
<evidence type="ECO:0000256" key="1">
    <source>
        <dbReference type="ARBA" id="ARBA00001933"/>
    </source>
</evidence>
<dbReference type="InterPro" id="IPR003819">
    <property type="entry name" value="TauD/TfdA-like"/>
</dbReference>
<dbReference type="RefSeq" id="WP_052290201.1">
    <property type="nucleotide sequence ID" value="NZ_JTJC03000013.1"/>
</dbReference>
<dbReference type="InterPro" id="IPR036736">
    <property type="entry name" value="ACP-like_sf"/>
</dbReference>
<organism evidence="9 10">
    <name type="scientific">Scytonema millei VB511283</name>
    <dbReference type="NCBI Taxonomy" id="1245923"/>
    <lineage>
        <taxon>Bacteria</taxon>
        <taxon>Bacillati</taxon>
        <taxon>Cyanobacteriota</taxon>
        <taxon>Cyanophyceae</taxon>
        <taxon>Nostocales</taxon>
        <taxon>Scytonemataceae</taxon>
        <taxon>Scytonema</taxon>
    </lineage>
</organism>
<dbReference type="SMART" id="SM01294">
    <property type="entry name" value="PKS_PP_betabranch"/>
    <property type="match status" value="1"/>
</dbReference>
<evidence type="ECO:0000256" key="2">
    <source>
        <dbReference type="ARBA" id="ARBA00001957"/>
    </source>
</evidence>
<dbReference type="EMBL" id="JTJC03000013">
    <property type="protein sequence ID" value="NHC37939.1"/>
    <property type="molecule type" value="Genomic_DNA"/>
</dbReference>
<dbReference type="InterPro" id="IPR015424">
    <property type="entry name" value="PyrdxlP-dep_Trfase"/>
</dbReference>
<dbReference type="GO" id="GO:0008483">
    <property type="term" value="F:transaminase activity"/>
    <property type="evidence" value="ECO:0007669"/>
    <property type="project" value="UniProtKB-KW"/>
</dbReference>
<dbReference type="GO" id="GO:0016491">
    <property type="term" value="F:oxidoreductase activity"/>
    <property type="evidence" value="ECO:0007669"/>
    <property type="project" value="UniProtKB-KW"/>
</dbReference>
<dbReference type="SUPFAM" id="SSF51197">
    <property type="entry name" value="Clavaminate synthase-like"/>
    <property type="match status" value="1"/>
</dbReference>
<sequence>MLNSSDNSRFDKVVSSLKEILSGWLGIESQAIDIHSNFLELGLESLLLTQFSRSVRDRFGIEIPFRLLMGELSTLEALAAYIVQQMPLEEQKLATSPLPEAMPVEAMSVPVREIAAAQSSNNSPAIAKLIARQLQIMSKQLEVLRRSTETASDRALSDLSQAKQAIAPTSKRKPVMSSQPGDTGLSSHQQRHLDTLIARVVKRTPESKRLTQAARPYLANPRAITGFRLPVKEMLYPIHVQRAAGARIWDVDGNEYIDLSMGFGPLLFGHSPPFVMEAIQAQIQQGMQNGPQSRLTGEVTQLFCQLTSQERATFCNDGTEAVMAAIRIARTATGRSKIAVFAGSYHGNLDEVLVTGVPTANGLRTVPIAPGIPQHMTDKVMVLEYGSPESLQLLKTHAQDLAAVLVEPVQSRNPDFQPQEYLYELRQLTQETGTVLIFDEVITGFRMHPGGIQALWGIQADLSTYGKALGSGLPVGVVAGKAALMDVLDGGFWNYGDASYPQVETTYFAGTFFKNPLVVAGVWAVLNHIKQSGAQLQAELGTKTAKLAATLNDFFDQKQLPIQVVHFGSLFRFIYPPNLTWMNLFFYHLLEKGIYIWEGRTCFLSTAHTDAEIEQAIAAVKESIVEMQAGGFLPCDRQIVPVSRHEHLPLSFAQQRLWFLDRLDPNNFGYNEPIALRIAGELNVAALEQSFNEIIRRHEVLRTTFTTVAGQPVQVIAPHLHLTIPVVDLQHLPKVERETTALQLATEQAQQPFDLTQNPLLRCTLLQLDETEYVLLCTMHHIVTDAWSTGIFFSELAALYAAFIAGKPSPLPELPIQYADFAAWQRQQLQGEVLETQLSYWRQQLGGNLSVLQLPTDRPRSQFQTFRGANQSFELPANLHQALRNLSHQANCTLFIALLAAFVTLLHRYTQQDDIVVGTDVANRNQPETEGLIGFFVNLLALRIDLSGNPGFQELLWRVREVALGAYAHQDLPFERLVDALRCRDRSRPPLCQVLLVMDNVPTMPALELPGLTLSPIDIDNGTAKFDLVLFVEEKERGIVGKWQYNTDLFDATTIDRMSKHFETLLQSIVAQPEARIDSLEMQTQAEIARQAEKKSQQKAAKRQKFMAVQPKIVDLSENRAIATDFLQPGATLPLVITPTVDDFDRLDWAKSDRQFIETKLLHHGAILFRNFKIASASEFESFAEAICPGLFGEYGDLPREGVSGKVYGSTPYPSEQAILFHNESSHLHCYPQKIWFFCMQPAAQGGETPIVDSRKIYQLLDPKLRQKFAQKQLMYVRNFTDNLDVSWQDFFHTNDRAAVEAYCRKAGMSVEWKPDGSLRTCQVRPAVINHPQTGETVFFNQIQLHHPSYLQADVRESLMSVFGAENFPRQVYYGDRSPIEASVIEEILAVYKAAEISFPWQQGDVLMLDNILAAHGRNPYIGSRKIVVAMGEMIHRADIDNKETAYAN</sequence>
<dbReference type="Pfam" id="PF02668">
    <property type="entry name" value="TauD"/>
    <property type="match status" value="1"/>
</dbReference>
<dbReference type="Gene3D" id="3.30.559.10">
    <property type="entry name" value="Chloramphenicol acetyltransferase-like domain"/>
    <property type="match status" value="1"/>
</dbReference>
<feature type="region of interest" description="Disordered" evidence="7">
    <location>
        <begin position="152"/>
        <end position="190"/>
    </location>
</feature>
<keyword evidence="9" id="KW-0032">Aminotransferase</keyword>
<dbReference type="InterPro" id="IPR015421">
    <property type="entry name" value="PyrdxlP-dep_Trfase_major"/>
</dbReference>
<dbReference type="Pfam" id="PF00668">
    <property type="entry name" value="Condensation"/>
    <property type="match status" value="1"/>
</dbReference>
<comment type="cofactor">
    <cofactor evidence="2">
        <name>pantetheine 4'-phosphate</name>
        <dbReference type="ChEBI" id="CHEBI:47942"/>
    </cofactor>
</comment>
<dbReference type="GO" id="GO:0008610">
    <property type="term" value="P:lipid biosynthetic process"/>
    <property type="evidence" value="ECO:0007669"/>
    <property type="project" value="UniProtKB-ARBA"/>
</dbReference>
<feature type="compositionally biased region" description="Polar residues" evidence="7">
    <location>
        <begin position="176"/>
        <end position="188"/>
    </location>
</feature>
<dbReference type="InterPro" id="IPR020806">
    <property type="entry name" value="PKS_PP-bd"/>
</dbReference>
<dbReference type="InterPro" id="IPR023213">
    <property type="entry name" value="CAT-like_dom_sf"/>
</dbReference>